<dbReference type="InterPro" id="IPR036397">
    <property type="entry name" value="RNaseH_sf"/>
</dbReference>
<dbReference type="SUPFAM" id="SSF56672">
    <property type="entry name" value="DNA/RNA polymerases"/>
    <property type="match status" value="1"/>
</dbReference>
<dbReference type="InterPro" id="IPR001584">
    <property type="entry name" value="Integrase_cat-core"/>
</dbReference>
<name>A0A438JE46_VITVI</name>
<dbReference type="InterPro" id="IPR012337">
    <property type="entry name" value="RNaseH-like_sf"/>
</dbReference>
<dbReference type="PROSITE" id="PS50994">
    <property type="entry name" value="INTEGRASE"/>
    <property type="match status" value="1"/>
</dbReference>
<dbReference type="SUPFAM" id="SSF53098">
    <property type="entry name" value="Ribonuclease H-like"/>
    <property type="match status" value="1"/>
</dbReference>
<protein>
    <submittedName>
        <fullName evidence="2">Transposon Tf2-11 polyprotein</fullName>
    </submittedName>
</protein>
<organism evidence="2 3">
    <name type="scientific">Vitis vinifera</name>
    <name type="common">Grape</name>
    <dbReference type="NCBI Taxonomy" id="29760"/>
    <lineage>
        <taxon>Eukaryota</taxon>
        <taxon>Viridiplantae</taxon>
        <taxon>Streptophyta</taxon>
        <taxon>Embryophyta</taxon>
        <taxon>Tracheophyta</taxon>
        <taxon>Spermatophyta</taxon>
        <taxon>Magnoliopsida</taxon>
        <taxon>eudicotyledons</taxon>
        <taxon>Gunneridae</taxon>
        <taxon>Pentapetalae</taxon>
        <taxon>rosids</taxon>
        <taxon>Vitales</taxon>
        <taxon>Vitaceae</taxon>
        <taxon>Viteae</taxon>
        <taxon>Vitis</taxon>
    </lineage>
</organism>
<dbReference type="Gene3D" id="3.30.70.270">
    <property type="match status" value="2"/>
</dbReference>
<dbReference type="GO" id="GO:0003676">
    <property type="term" value="F:nucleic acid binding"/>
    <property type="evidence" value="ECO:0007669"/>
    <property type="project" value="InterPro"/>
</dbReference>
<reference evidence="2 3" key="1">
    <citation type="journal article" date="2018" name="PLoS Genet.">
        <title>Population sequencing reveals clonal diversity and ancestral inbreeding in the grapevine cultivar Chardonnay.</title>
        <authorList>
            <person name="Roach M.J."/>
            <person name="Johnson D.L."/>
            <person name="Bohlmann J."/>
            <person name="van Vuuren H.J."/>
            <person name="Jones S.J."/>
            <person name="Pretorius I.S."/>
            <person name="Schmidt S.A."/>
            <person name="Borneman A.R."/>
        </authorList>
    </citation>
    <scope>NUCLEOTIDE SEQUENCE [LARGE SCALE GENOMIC DNA]</scope>
    <source>
        <strain evidence="3">cv. Chardonnay</strain>
        <tissue evidence="2">Leaf</tissue>
    </source>
</reference>
<comment type="caution">
    <text evidence="2">The sequence shown here is derived from an EMBL/GenBank/DDBJ whole genome shotgun (WGS) entry which is preliminary data.</text>
</comment>
<dbReference type="GO" id="GO:0015074">
    <property type="term" value="P:DNA integration"/>
    <property type="evidence" value="ECO:0007669"/>
    <property type="project" value="InterPro"/>
</dbReference>
<dbReference type="EMBL" id="QGNW01000046">
    <property type="protein sequence ID" value="RVX07223.1"/>
    <property type="molecule type" value="Genomic_DNA"/>
</dbReference>
<evidence type="ECO:0000313" key="2">
    <source>
        <dbReference type="EMBL" id="RVX07223.1"/>
    </source>
</evidence>
<feature type="domain" description="Integrase catalytic" evidence="1">
    <location>
        <begin position="451"/>
        <end position="611"/>
    </location>
</feature>
<sequence>MVEYPEWLANVIPIPKKDGKVTRCCPLWTDFLVYSHILMAPKDMEKTSFITEVDHLVALERFFERIRQFKLKLNPKKCTFGMTFGKLLGYMVNERGTEADPDKIRVILDMLTPRIEREIRGFLGRLQYISRFIARLMDICESIFRLLRKIQPTVWDNQCQCSFERIREYLLSPLVLVSPTPSHPLLLYLLVSDVALGCMLTRLDDSGKESLNLINGRAIDDDFPNEDVVVVTSHLGWRMYFDGVANHSGYGISVLLISLHGDHIPISVRLIFSDRHLATNNIVEYETCILGLKTTLELEIRQIENQFADVLTTLASMIDIPIDATVRPLLIESRFVPTYCCLIDEEEFDDGFPWYHDIYQFLRLGTYLEATTTKNKRALRQLATRFVICGETLYRWSVDEMLLLCLDLASTNRVMREVHAGVCGPHMRRHICPECQIHGDLNYVSPSELHAMTSPWPFSVWSIDIIGKISPKSSNGHEFILVVIDYFTKWVETALYARLTSSRVTSFIISHIIYRYGVPHELISNREVHFRANVDTLLQRYDIHRHRSFVYRPQTNGVVEVANKNIKRILRRMVETSRDWLEKLHFALWAYRTSFRTSTGATPYSFVYGIETVLPVEIKMDERRLRAANYVHAYQRKMARAFKKRVKPRPLHRGDLVLKVIKGLIKDPRGKFRLNWSRHYFIRELTPKGAAWLMVLDGNRFSEPTNVDQLKRYYV</sequence>
<dbReference type="AlphaFoldDB" id="A0A438JE46"/>
<dbReference type="Proteomes" id="UP000288805">
    <property type="component" value="Unassembled WGS sequence"/>
</dbReference>
<dbReference type="Gene3D" id="3.30.420.10">
    <property type="entry name" value="Ribonuclease H-like superfamily/Ribonuclease H"/>
    <property type="match status" value="1"/>
</dbReference>
<dbReference type="PANTHER" id="PTHR48475:SF1">
    <property type="entry name" value="RNASE H TYPE-1 DOMAIN-CONTAINING PROTEIN"/>
    <property type="match status" value="1"/>
</dbReference>
<proteinExistence type="predicted"/>
<dbReference type="PANTHER" id="PTHR48475">
    <property type="entry name" value="RIBONUCLEASE H"/>
    <property type="match status" value="1"/>
</dbReference>
<evidence type="ECO:0000313" key="3">
    <source>
        <dbReference type="Proteomes" id="UP000288805"/>
    </source>
</evidence>
<dbReference type="InterPro" id="IPR043128">
    <property type="entry name" value="Rev_trsase/Diguanyl_cyclase"/>
</dbReference>
<gene>
    <name evidence="2" type="primary">Tf2-11_64</name>
    <name evidence="2" type="ORF">CK203_022458</name>
</gene>
<dbReference type="InterPro" id="IPR043502">
    <property type="entry name" value="DNA/RNA_pol_sf"/>
</dbReference>
<evidence type="ECO:0000259" key="1">
    <source>
        <dbReference type="PROSITE" id="PS50994"/>
    </source>
</evidence>
<accession>A0A438JE46</accession>